<sequence>MEYVKRWNIEVSVVEEGRETHAEARLYTTEAQPPLIGAGRARCNVSDDNVPQIGDELAVARALADLSRQLARITATDIESMTREPAFVRV</sequence>
<dbReference type="InterPro" id="IPR038070">
    <property type="entry name" value="Rv2632c-like_sf"/>
</dbReference>
<comment type="caution">
    <text evidence="1">The sequence shown here is derived from an EMBL/GenBank/DDBJ whole genome shotgun (WGS) entry which is preliminary data.</text>
</comment>
<dbReference type="SUPFAM" id="SSF143212">
    <property type="entry name" value="Rv2632c-like"/>
    <property type="match status" value="1"/>
</dbReference>
<dbReference type="Pfam" id="PF08962">
    <property type="entry name" value="Rv2632c-like"/>
    <property type="match status" value="1"/>
</dbReference>
<dbReference type="Proteomes" id="UP000791080">
    <property type="component" value="Unassembled WGS sequence"/>
</dbReference>
<accession>A0ABT1JG29</accession>
<proteinExistence type="predicted"/>
<dbReference type="Gene3D" id="3.30.160.240">
    <property type="entry name" value="Rv1738"/>
    <property type="match status" value="1"/>
</dbReference>
<dbReference type="EMBL" id="AUBJ02000001">
    <property type="protein sequence ID" value="MCP2331123.1"/>
    <property type="molecule type" value="Genomic_DNA"/>
</dbReference>
<protein>
    <recommendedName>
        <fullName evidence="3">DUF1876 domain-containing protein</fullName>
    </recommendedName>
</protein>
<dbReference type="InterPro" id="IPR015057">
    <property type="entry name" value="Rv2632c-like"/>
</dbReference>
<evidence type="ECO:0000313" key="1">
    <source>
        <dbReference type="EMBL" id="MCP2331123.1"/>
    </source>
</evidence>
<name>A0ABT1JG29_ACTCY</name>
<dbReference type="RefSeq" id="WP_026420512.1">
    <property type="nucleotide sequence ID" value="NZ_AUBJ02000001.1"/>
</dbReference>
<organism evidence="1 2">
    <name type="scientific">Actinoalloteichus caeruleus DSM 43889</name>
    <dbReference type="NCBI Taxonomy" id="1120930"/>
    <lineage>
        <taxon>Bacteria</taxon>
        <taxon>Bacillati</taxon>
        <taxon>Actinomycetota</taxon>
        <taxon>Actinomycetes</taxon>
        <taxon>Pseudonocardiales</taxon>
        <taxon>Pseudonocardiaceae</taxon>
        <taxon>Actinoalloteichus</taxon>
        <taxon>Actinoalloteichus cyanogriseus</taxon>
    </lineage>
</organism>
<keyword evidence="2" id="KW-1185">Reference proteome</keyword>
<gene>
    <name evidence="1" type="ORF">G443_001393</name>
</gene>
<evidence type="ECO:0000313" key="2">
    <source>
        <dbReference type="Proteomes" id="UP000791080"/>
    </source>
</evidence>
<evidence type="ECO:0008006" key="3">
    <source>
        <dbReference type="Google" id="ProtNLM"/>
    </source>
</evidence>
<reference evidence="1 2" key="2">
    <citation type="submission" date="2022-06" db="EMBL/GenBank/DDBJ databases">
        <title>Genomic Encyclopedia of Type Strains, Phase I: the one thousand microbial genomes (KMG-I) project.</title>
        <authorList>
            <person name="Kyrpides N."/>
        </authorList>
    </citation>
    <scope>NUCLEOTIDE SEQUENCE [LARGE SCALE GENOMIC DNA]</scope>
    <source>
        <strain evidence="1 2">DSM 43889</strain>
    </source>
</reference>
<reference evidence="1 2" key="1">
    <citation type="submission" date="2013-07" db="EMBL/GenBank/DDBJ databases">
        <authorList>
            <consortium name="DOE Joint Genome Institute"/>
            <person name="Reeve W."/>
            <person name="Huntemann M."/>
            <person name="Han J."/>
            <person name="Chen A."/>
            <person name="Kyrpides N."/>
            <person name="Mavromatis K."/>
            <person name="Markowitz V."/>
            <person name="Palaniappan K."/>
            <person name="Ivanova N."/>
            <person name="Schaumberg A."/>
            <person name="Pati A."/>
            <person name="Liolios K."/>
            <person name="Nordberg H.P."/>
            <person name="Cantor M.N."/>
            <person name="Hua S.X."/>
            <person name="Woyke T."/>
        </authorList>
    </citation>
    <scope>NUCLEOTIDE SEQUENCE [LARGE SCALE GENOMIC DNA]</scope>
    <source>
        <strain evidence="1 2">DSM 43889</strain>
    </source>
</reference>